<protein>
    <submittedName>
        <fullName evidence="3">Uncharacterized protein</fullName>
    </submittedName>
</protein>
<name>R9P783_PSEHS</name>
<keyword evidence="2" id="KW-0732">Signal</keyword>
<keyword evidence="4" id="KW-1185">Reference proteome</keyword>
<dbReference type="HOGENOM" id="CLU_2062523_0_0_1"/>
<dbReference type="Proteomes" id="UP000014071">
    <property type="component" value="Unassembled WGS sequence"/>
</dbReference>
<feature type="signal peptide" evidence="2">
    <location>
        <begin position="1"/>
        <end position="25"/>
    </location>
</feature>
<feature type="compositionally biased region" description="Low complexity" evidence="1">
    <location>
        <begin position="39"/>
        <end position="51"/>
    </location>
</feature>
<evidence type="ECO:0000256" key="1">
    <source>
        <dbReference type="SAM" id="MobiDB-lite"/>
    </source>
</evidence>
<sequence length="119" mass="12686">MTLTSNRVTLPAIITPLVTVDMILAALGDFCASCEYDSSDQASDQESATADRASRRGPLSAQETATPTREEGQPSVAFLTDAGGDWDGDACKLRRNPFLVDAGDTVSEMFIKNVATGRR</sequence>
<dbReference type="RefSeq" id="XP_012190840.1">
    <property type="nucleotide sequence ID" value="XM_012335450.1"/>
</dbReference>
<evidence type="ECO:0000313" key="3">
    <source>
        <dbReference type="EMBL" id="GAC97253.1"/>
    </source>
</evidence>
<dbReference type="EMBL" id="DF238808">
    <property type="protein sequence ID" value="GAC97253.1"/>
    <property type="molecule type" value="Genomic_DNA"/>
</dbReference>
<accession>R9P783</accession>
<feature type="region of interest" description="Disordered" evidence="1">
    <location>
        <begin position="36"/>
        <end position="79"/>
    </location>
</feature>
<evidence type="ECO:0000256" key="2">
    <source>
        <dbReference type="SAM" id="SignalP"/>
    </source>
</evidence>
<proteinExistence type="predicted"/>
<dbReference type="AlphaFoldDB" id="R9P783"/>
<evidence type="ECO:0000313" key="4">
    <source>
        <dbReference type="Proteomes" id="UP000014071"/>
    </source>
</evidence>
<reference evidence="4" key="1">
    <citation type="journal article" date="2013" name="Genome Announc.">
        <title>Draft genome sequence of the basidiomycetous yeast-like fungus Pseudozyma hubeiensis SY62, which produces an abundant amount of the biosurfactant mannosylerythritol lipids.</title>
        <authorList>
            <person name="Konishi M."/>
            <person name="Hatada Y."/>
            <person name="Horiuchi J."/>
        </authorList>
    </citation>
    <scope>NUCLEOTIDE SEQUENCE [LARGE SCALE GENOMIC DNA]</scope>
    <source>
        <strain evidence="4">SY62</strain>
    </source>
</reference>
<feature type="chain" id="PRO_5004487752" evidence="2">
    <location>
        <begin position="26"/>
        <end position="119"/>
    </location>
</feature>
<gene>
    <name evidence="3" type="ORF">PHSY_004838</name>
</gene>
<dbReference type="GeneID" id="24110119"/>
<organism evidence="3 4">
    <name type="scientific">Pseudozyma hubeiensis (strain SY62)</name>
    <name type="common">Yeast</name>
    <dbReference type="NCBI Taxonomy" id="1305764"/>
    <lineage>
        <taxon>Eukaryota</taxon>
        <taxon>Fungi</taxon>
        <taxon>Dikarya</taxon>
        <taxon>Basidiomycota</taxon>
        <taxon>Ustilaginomycotina</taxon>
        <taxon>Ustilaginomycetes</taxon>
        <taxon>Ustilaginales</taxon>
        <taxon>Ustilaginaceae</taxon>
        <taxon>Pseudozyma</taxon>
    </lineage>
</organism>